<name>A0A1M6WVT0_9RHOB</name>
<reference evidence="25" key="1">
    <citation type="submission" date="2016-11" db="EMBL/GenBank/DDBJ databases">
        <authorList>
            <person name="Varghese N."/>
            <person name="Submissions S."/>
        </authorList>
    </citation>
    <scope>NUCLEOTIDE SEQUENCE [LARGE SCALE GENOMIC DNA]</scope>
    <source>
        <strain evidence="25">DSM 29327</strain>
    </source>
</reference>
<evidence type="ECO:0000256" key="2">
    <source>
        <dbReference type="ARBA" id="ARBA00001971"/>
    </source>
</evidence>
<evidence type="ECO:0000259" key="23">
    <source>
        <dbReference type="PROSITE" id="PS51007"/>
    </source>
</evidence>
<evidence type="ECO:0000256" key="18">
    <source>
        <dbReference type="ARBA" id="ARBA00075012"/>
    </source>
</evidence>
<dbReference type="GO" id="GO:0042597">
    <property type="term" value="C:periplasmic space"/>
    <property type="evidence" value="ECO:0007669"/>
    <property type="project" value="UniProtKB-SubCell"/>
</dbReference>
<evidence type="ECO:0000256" key="14">
    <source>
        <dbReference type="ARBA" id="ARBA00049340"/>
    </source>
</evidence>
<evidence type="ECO:0000313" key="25">
    <source>
        <dbReference type="Proteomes" id="UP000184191"/>
    </source>
</evidence>
<evidence type="ECO:0000256" key="21">
    <source>
        <dbReference type="PROSITE-ProRule" id="PRU00433"/>
    </source>
</evidence>
<organism evidence="24 25">
    <name type="scientific">Roseovarius marisflavi</name>
    <dbReference type="NCBI Taxonomy" id="1054996"/>
    <lineage>
        <taxon>Bacteria</taxon>
        <taxon>Pseudomonadati</taxon>
        <taxon>Pseudomonadota</taxon>
        <taxon>Alphaproteobacteria</taxon>
        <taxon>Rhodobacterales</taxon>
        <taxon>Roseobacteraceae</taxon>
        <taxon>Roseovarius</taxon>
    </lineage>
</organism>
<comment type="cofactor">
    <cofactor evidence="1">
        <name>heme c</name>
        <dbReference type="ChEBI" id="CHEBI:61717"/>
    </cofactor>
</comment>
<feature type="signal peptide" evidence="22">
    <location>
        <begin position="1"/>
        <end position="29"/>
    </location>
</feature>
<dbReference type="Gene3D" id="1.10.760.10">
    <property type="entry name" value="Cytochrome c-like domain"/>
    <property type="match status" value="1"/>
</dbReference>
<sequence>MKPKNATWRVTLLSSAAIALGLAAAGAIAQEKPADHGDDASAAYQPSMTTLGQIQVEIPGRKPGDPVMTPSEYQKANTIYFERCAGCHGVLRKGATGKALTPDVTRENGFEYIKDFITYGSPAGMPNWGTSGDLTEEEVDMMARYILLDAPAPPEFGMPEMKASWKVHVAPEDRPTEKMNDWDIDNLFSVTLRDSGEIALIDGASYEIKSVLKTGYAVHISRISASGRYLFVIGRDAKVNMIDLWMENPDTVAEIKVGAEARSVETSKFEGYEDKYAIAGAYWPPQFVIMDGDTLEPLRIKSTRGMTYDEQNYHPEPRVAAILGSHYKPEFLVNVKETGKILMVDYSDIEALKVTEINAERFLHDGGLDSTQRYFLTAANARGKVVVIDTKESSLVSVIETEGQTPHPGRGANLIHPTYGPVWATSHLGDDTIALIGTDPEGHSDQAWKMVQQLYGLGGGSLFVKTHPTSEHLYVDAPLNPDAEVSGSVAVFKLADLAEEEPEFTVLPIVEWAGIAEGQPRVVQGEFNKAGNEIWFSVWNAKDLESAIVVIDDKTLELKHVIKDPRLITPTGKFNVYNTRADVY</sequence>
<dbReference type="InterPro" id="IPR036909">
    <property type="entry name" value="Cyt_c-like_dom_sf"/>
</dbReference>
<evidence type="ECO:0000256" key="16">
    <source>
        <dbReference type="ARBA" id="ARBA00067067"/>
    </source>
</evidence>
<evidence type="ECO:0000256" key="1">
    <source>
        <dbReference type="ARBA" id="ARBA00001926"/>
    </source>
</evidence>
<evidence type="ECO:0000256" key="8">
    <source>
        <dbReference type="ARBA" id="ARBA00022723"/>
    </source>
</evidence>
<dbReference type="FunFam" id="2.140.10.20:FF:000001">
    <property type="entry name" value="Nitrite reductase NirS"/>
    <property type="match status" value="1"/>
</dbReference>
<dbReference type="Pfam" id="PF13442">
    <property type="entry name" value="Cytochrome_CBB3"/>
    <property type="match status" value="1"/>
</dbReference>
<evidence type="ECO:0000256" key="11">
    <source>
        <dbReference type="ARBA" id="ARBA00022982"/>
    </source>
</evidence>
<keyword evidence="6" id="KW-0813">Transport</keyword>
<proteinExistence type="predicted"/>
<keyword evidence="25" id="KW-1185">Reference proteome</keyword>
<dbReference type="EC" id="1.7.99.1" evidence="16"/>
<dbReference type="SUPFAM" id="SSF51004">
    <property type="entry name" value="C-terminal (heme d1) domain of cytochrome cd1-nitrite reductase"/>
    <property type="match status" value="1"/>
</dbReference>
<evidence type="ECO:0000256" key="19">
    <source>
        <dbReference type="ARBA" id="ARBA00077813"/>
    </source>
</evidence>
<dbReference type="Gene3D" id="2.140.10.20">
    <property type="entry name" value="C-terminal (heme d1) domain of cytochrome cd1-nitrite reductase"/>
    <property type="match status" value="1"/>
</dbReference>
<dbReference type="SUPFAM" id="SSF46626">
    <property type="entry name" value="Cytochrome c"/>
    <property type="match status" value="1"/>
</dbReference>
<protein>
    <recommendedName>
        <fullName evidence="17">Nitrite reductase</fullName>
        <ecNumber evidence="5">1.7.2.1</ecNumber>
        <ecNumber evidence="16">1.7.99.1</ecNumber>
    </recommendedName>
    <alternativeName>
        <fullName evidence="19">Cytochrome cd1</fullName>
    </alternativeName>
    <alternativeName>
        <fullName evidence="20">Cytochrome oxidase</fullName>
    </alternativeName>
    <alternativeName>
        <fullName evidence="18">Hydroxylamine reductase</fullName>
    </alternativeName>
</protein>
<evidence type="ECO:0000256" key="15">
    <source>
        <dbReference type="ARBA" id="ARBA00051350"/>
    </source>
</evidence>
<keyword evidence="13 21" id="KW-0408">Iron</keyword>
<keyword evidence="12" id="KW-0560">Oxidoreductase</keyword>
<dbReference type="GO" id="GO:0009055">
    <property type="term" value="F:electron transfer activity"/>
    <property type="evidence" value="ECO:0007669"/>
    <property type="project" value="InterPro"/>
</dbReference>
<evidence type="ECO:0000256" key="17">
    <source>
        <dbReference type="ARBA" id="ARBA00071688"/>
    </source>
</evidence>
<comment type="subcellular location">
    <subcellularLocation>
        <location evidence="3">Periplasm</location>
    </subcellularLocation>
</comment>
<evidence type="ECO:0000256" key="20">
    <source>
        <dbReference type="ARBA" id="ARBA00080115"/>
    </source>
</evidence>
<dbReference type="PROSITE" id="PS51007">
    <property type="entry name" value="CYTC"/>
    <property type="match status" value="1"/>
</dbReference>
<dbReference type="GO" id="GO:0050418">
    <property type="term" value="F:hydroxylamine reductase activity"/>
    <property type="evidence" value="ECO:0007669"/>
    <property type="project" value="UniProtKB-EC"/>
</dbReference>
<evidence type="ECO:0000313" key="24">
    <source>
        <dbReference type="EMBL" id="SHK97766.1"/>
    </source>
</evidence>
<dbReference type="GO" id="GO:0046872">
    <property type="term" value="F:metal ion binding"/>
    <property type="evidence" value="ECO:0007669"/>
    <property type="project" value="UniProtKB-KW"/>
</dbReference>
<comment type="catalytic activity">
    <reaction evidence="15">
        <text>A + NH4(+) + H2O = hydroxylamine + AH2 + H(+)</text>
        <dbReference type="Rhea" id="RHEA:22052"/>
        <dbReference type="ChEBI" id="CHEBI:13193"/>
        <dbReference type="ChEBI" id="CHEBI:15377"/>
        <dbReference type="ChEBI" id="CHEBI:15378"/>
        <dbReference type="ChEBI" id="CHEBI:15429"/>
        <dbReference type="ChEBI" id="CHEBI:17499"/>
        <dbReference type="ChEBI" id="CHEBI:28938"/>
        <dbReference type="EC" id="1.7.99.1"/>
    </reaction>
</comment>
<dbReference type="AlphaFoldDB" id="A0A1M6WVT0"/>
<dbReference type="FunFam" id="1.10.760.10:FF:000027">
    <property type="entry name" value="Nitrite reductase"/>
    <property type="match status" value="1"/>
</dbReference>
<evidence type="ECO:0000256" key="6">
    <source>
        <dbReference type="ARBA" id="ARBA00022448"/>
    </source>
</evidence>
<dbReference type="EMBL" id="FRBN01000003">
    <property type="protein sequence ID" value="SHK97766.1"/>
    <property type="molecule type" value="Genomic_DNA"/>
</dbReference>
<dbReference type="GO" id="GO:0020037">
    <property type="term" value="F:heme binding"/>
    <property type="evidence" value="ECO:0007669"/>
    <property type="project" value="InterPro"/>
</dbReference>
<evidence type="ECO:0000256" key="22">
    <source>
        <dbReference type="SAM" id="SignalP"/>
    </source>
</evidence>
<feature type="chain" id="PRO_5013246372" description="Nitrite reductase" evidence="22">
    <location>
        <begin position="30"/>
        <end position="584"/>
    </location>
</feature>
<evidence type="ECO:0000256" key="9">
    <source>
        <dbReference type="ARBA" id="ARBA00022729"/>
    </source>
</evidence>
<dbReference type="CDD" id="cd20779">
    <property type="entry name" value="8prop_hemeD1_NirS"/>
    <property type="match status" value="1"/>
</dbReference>
<dbReference type="STRING" id="1054996.SAMN05444414_103136"/>
<evidence type="ECO:0000256" key="13">
    <source>
        <dbReference type="ARBA" id="ARBA00023004"/>
    </source>
</evidence>
<dbReference type="InterPro" id="IPR009056">
    <property type="entry name" value="Cyt_c-like_dom"/>
</dbReference>
<evidence type="ECO:0000256" key="12">
    <source>
        <dbReference type="ARBA" id="ARBA00023002"/>
    </source>
</evidence>
<dbReference type="InterPro" id="IPR003143">
    <property type="entry name" value="Cyt_cd1_C_sf"/>
</dbReference>
<keyword evidence="11" id="KW-0249">Electron transport</keyword>
<dbReference type="InterPro" id="IPR011048">
    <property type="entry name" value="Haem_d1_sf"/>
</dbReference>
<evidence type="ECO:0000256" key="7">
    <source>
        <dbReference type="ARBA" id="ARBA00022617"/>
    </source>
</evidence>
<keyword evidence="10" id="KW-0574">Periplasm</keyword>
<keyword evidence="8 21" id="KW-0479">Metal-binding</keyword>
<feature type="domain" description="Cytochrome c" evidence="23">
    <location>
        <begin position="71"/>
        <end position="150"/>
    </location>
</feature>
<comment type="subunit">
    <text evidence="4">Homodimer.</text>
</comment>
<dbReference type="OrthoDB" id="5290932at2"/>
<dbReference type="EC" id="1.7.2.1" evidence="5"/>
<dbReference type="Pfam" id="PF02239">
    <property type="entry name" value="Cytochrom_D1"/>
    <property type="match status" value="1"/>
</dbReference>
<keyword evidence="9 22" id="KW-0732">Signal</keyword>
<dbReference type="GO" id="GO:0050421">
    <property type="term" value="F:nitrite reductase (NO-forming) activity"/>
    <property type="evidence" value="ECO:0007669"/>
    <property type="project" value="UniProtKB-EC"/>
</dbReference>
<dbReference type="RefSeq" id="WP_073195463.1">
    <property type="nucleotide sequence ID" value="NZ_FRBN01000003.1"/>
</dbReference>
<evidence type="ECO:0000256" key="10">
    <source>
        <dbReference type="ARBA" id="ARBA00022764"/>
    </source>
</evidence>
<keyword evidence="7 21" id="KW-0349">Heme</keyword>
<evidence type="ECO:0000256" key="5">
    <source>
        <dbReference type="ARBA" id="ARBA00011882"/>
    </source>
</evidence>
<accession>A0A1M6WVT0</accession>
<comment type="cofactor">
    <cofactor evidence="2">
        <name>heme</name>
        <dbReference type="ChEBI" id="CHEBI:30413"/>
    </cofactor>
</comment>
<evidence type="ECO:0000256" key="3">
    <source>
        <dbReference type="ARBA" id="ARBA00004418"/>
    </source>
</evidence>
<evidence type="ECO:0000256" key="4">
    <source>
        <dbReference type="ARBA" id="ARBA00011738"/>
    </source>
</evidence>
<dbReference type="Proteomes" id="UP000184191">
    <property type="component" value="Unassembled WGS sequence"/>
</dbReference>
<gene>
    <name evidence="24" type="ORF">SAMN05444414_103136</name>
</gene>
<comment type="catalytic activity">
    <reaction evidence="14">
        <text>nitric oxide + Fe(III)-[cytochrome c] + H2O = Fe(II)-[cytochrome c] + nitrite + 2 H(+)</text>
        <dbReference type="Rhea" id="RHEA:15233"/>
        <dbReference type="Rhea" id="RHEA-COMP:10350"/>
        <dbReference type="Rhea" id="RHEA-COMP:14399"/>
        <dbReference type="ChEBI" id="CHEBI:15377"/>
        <dbReference type="ChEBI" id="CHEBI:15378"/>
        <dbReference type="ChEBI" id="CHEBI:16301"/>
        <dbReference type="ChEBI" id="CHEBI:16480"/>
        <dbReference type="ChEBI" id="CHEBI:29033"/>
        <dbReference type="ChEBI" id="CHEBI:29034"/>
        <dbReference type="EC" id="1.7.2.1"/>
    </reaction>
</comment>